<organism evidence="1 2">
    <name type="scientific">Pelobates cultripes</name>
    <name type="common">Western spadefoot toad</name>
    <dbReference type="NCBI Taxonomy" id="61616"/>
    <lineage>
        <taxon>Eukaryota</taxon>
        <taxon>Metazoa</taxon>
        <taxon>Chordata</taxon>
        <taxon>Craniata</taxon>
        <taxon>Vertebrata</taxon>
        <taxon>Euteleostomi</taxon>
        <taxon>Amphibia</taxon>
        <taxon>Batrachia</taxon>
        <taxon>Anura</taxon>
        <taxon>Pelobatoidea</taxon>
        <taxon>Pelobatidae</taxon>
        <taxon>Pelobates</taxon>
    </lineage>
</organism>
<protein>
    <submittedName>
        <fullName evidence="1">Enoyl- delta isomerase 1, mitochondrial</fullName>
    </submittedName>
</protein>
<gene>
    <name evidence="1" type="ORF">PECUL_23A006811</name>
</gene>
<dbReference type="Gene3D" id="3.90.226.10">
    <property type="entry name" value="2-enoyl-CoA Hydratase, Chain A, domain 1"/>
    <property type="match status" value="1"/>
</dbReference>
<dbReference type="SUPFAM" id="SSF52096">
    <property type="entry name" value="ClpP/crotonase"/>
    <property type="match status" value="1"/>
</dbReference>
<dbReference type="AlphaFoldDB" id="A0AAD1SQM1"/>
<sequence>MAAVTLLRSWAAPARLLAGTLHARTTSIGAWQHCCSRRNFSNSKILVELDEATGVAVVKMKNPPVNSMSLEFLTEFSITLEKLEMDRGCRGVILTSVCVKTGAALKRLTGYGNKEDDLGRIYMEAAVTSRRNSKKE</sequence>
<keyword evidence="1" id="KW-0413">Isomerase</keyword>
<accession>A0AAD1SQM1</accession>
<dbReference type="GO" id="GO:0016853">
    <property type="term" value="F:isomerase activity"/>
    <property type="evidence" value="ECO:0007669"/>
    <property type="project" value="UniProtKB-KW"/>
</dbReference>
<dbReference type="Pfam" id="PF00378">
    <property type="entry name" value="ECH_1"/>
    <property type="match status" value="1"/>
</dbReference>
<dbReference type="InterPro" id="IPR029045">
    <property type="entry name" value="ClpP/crotonase-like_dom_sf"/>
</dbReference>
<dbReference type="Proteomes" id="UP001295444">
    <property type="component" value="Chromosome 07"/>
</dbReference>
<keyword evidence="2" id="KW-1185">Reference proteome</keyword>
<dbReference type="EMBL" id="OW240918">
    <property type="protein sequence ID" value="CAH2307619.1"/>
    <property type="molecule type" value="Genomic_DNA"/>
</dbReference>
<dbReference type="InterPro" id="IPR001753">
    <property type="entry name" value="Enoyl-CoA_hydra/iso"/>
</dbReference>
<proteinExistence type="predicted"/>
<evidence type="ECO:0000313" key="1">
    <source>
        <dbReference type="EMBL" id="CAH2307619.1"/>
    </source>
</evidence>
<reference evidence="1" key="1">
    <citation type="submission" date="2022-03" db="EMBL/GenBank/DDBJ databases">
        <authorList>
            <person name="Alioto T."/>
            <person name="Alioto T."/>
            <person name="Gomez Garrido J."/>
        </authorList>
    </citation>
    <scope>NUCLEOTIDE SEQUENCE</scope>
</reference>
<evidence type="ECO:0000313" key="2">
    <source>
        <dbReference type="Proteomes" id="UP001295444"/>
    </source>
</evidence>
<name>A0AAD1SQM1_PELCU</name>